<evidence type="ECO:0000256" key="7">
    <source>
        <dbReference type="ARBA" id="ARBA00022840"/>
    </source>
</evidence>
<evidence type="ECO:0000256" key="5">
    <source>
        <dbReference type="ARBA" id="ARBA00022737"/>
    </source>
</evidence>
<evidence type="ECO:0000313" key="11">
    <source>
        <dbReference type="EMBL" id="QHX43892.1"/>
    </source>
</evidence>
<feature type="domain" description="ABC transporter" evidence="10">
    <location>
        <begin position="264"/>
        <end position="508"/>
    </location>
</feature>
<keyword evidence="2" id="KW-0813">Transport</keyword>
<sequence length="521" mass="57281">MNVESTADDILVMKDISKIYPNGVTANRHVNFSVRAGEIHALVGENGAGKSTLMKILFGIEQPTEGTILYNGNELHIKSPLDAIRHGFGMVHQHFMLVESMSVAENICLGMEPGKGPLLREKLMNEQAQKIINQYHFVIDPKEKIKNLPIGTRQKVEILKALYKGARILILDEPTAVLTPQETEELFVELKELRNSGCTIIFISHKLNEVKEICERITVLRNGTSVGVYSAGEISEKEISNLMVGKNIHWEIEKQPSVPGETVLKLRDVCMDDDAGRPILKHVSFDLPAGKILGIVGVEGNGQKELIDTITGLQHCTEGSVMLNGKDITSRSIAAIRKEGISYIPQDRIKVGTAVTASIQENLFAVFTEDERFVHKGILKKNEIKQWADTLINQFMIKTKSADVPVKMLSGGNMQKVIIAREFSTSAGCIIADQPTRGVDIGAAKFIHQKIIEMRDNGAAILVNSADLAEILEISDSLVVMYGGEITAYFPDAGMVSETELGEYMLGLKKQGAHELAGCLR</sequence>
<keyword evidence="5" id="KW-0677">Repeat</keyword>
<evidence type="ECO:0000256" key="9">
    <source>
        <dbReference type="ARBA" id="ARBA00023136"/>
    </source>
</evidence>
<reference evidence="11 12" key="1">
    <citation type="submission" date="2020-01" db="EMBL/GenBank/DDBJ databases">
        <title>Complete genome sequence of a human oral phylogroup 1 Treponema sp. strain ATCC 700766, originally isolated from periodontitis dental plaque.</title>
        <authorList>
            <person name="Chan Y."/>
            <person name="Huo Y.-B."/>
            <person name="Yu X.-L."/>
            <person name="Zeng H."/>
            <person name="Leung W.-K."/>
            <person name="Watt R.M."/>
        </authorList>
    </citation>
    <scope>NUCLEOTIDE SEQUENCE [LARGE SCALE GENOMIC DNA]</scope>
    <source>
        <strain evidence="11 12">OMZ 804</strain>
    </source>
</reference>
<dbReference type="Proteomes" id="UP000464374">
    <property type="component" value="Chromosome"/>
</dbReference>
<dbReference type="EMBL" id="CP048020">
    <property type="protein sequence ID" value="QHX43892.1"/>
    <property type="molecule type" value="Genomic_DNA"/>
</dbReference>
<evidence type="ECO:0000256" key="4">
    <source>
        <dbReference type="ARBA" id="ARBA00022597"/>
    </source>
</evidence>
<evidence type="ECO:0000256" key="6">
    <source>
        <dbReference type="ARBA" id="ARBA00022741"/>
    </source>
</evidence>
<dbReference type="InterPro" id="IPR003593">
    <property type="entry name" value="AAA+_ATPase"/>
</dbReference>
<dbReference type="GO" id="GO:0016887">
    <property type="term" value="F:ATP hydrolysis activity"/>
    <property type="evidence" value="ECO:0007669"/>
    <property type="project" value="InterPro"/>
</dbReference>
<keyword evidence="9" id="KW-0472">Membrane</keyword>
<dbReference type="PROSITE" id="PS50893">
    <property type="entry name" value="ABC_TRANSPORTER_2"/>
    <property type="match status" value="2"/>
</dbReference>
<evidence type="ECO:0000313" key="12">
    <source>
        <dbReference type="Proteomes" id="UP000464374"/>
    </source>
</evidence>
<dbReference type="SUPFAM" id="SSF52540">
    <property type="entry name" value="P-loop containing nucleoside triphosphate hydrolases"/>
    <property type="match status" value="2"/>
</dbReference>
<dbReference type="PROSITE" id="PS00211">
    <property type="entry name" value="ABC_TRANSPORTER_1"/>
    <property type="match status" value="1"/>
</dbReference>
<keyword evidence="6" id="KW-0547">Nucleotide-binding</keyword>
<evidence type="ECO:0000256" key="1">
    <source>
        <dbReference type="ARBA" id="ARBA00004202"/>
    </source>
</evidence>
<feature type="domain" description="ABC transporter" evidence="10">
    <location>
        <begin position="11"/>
        <end position="247"/>
    </location>
</feature>
<dbReference type="PANTHER" id="PTHR43790:SF4">
    <property type="entry name" value="GUANOSINE IMPORT ATP-BINDING PROTEIN NUPO"/>
    <property type="match status" value="1"/>
</dbReference>
<gene>
    <name evidence="11" type="ORF">GWP43_11035</name>
</gene>
<evidence type="ECO:0000256" key="2">
    <source>
        <dbReference type="ARBA" id="ARBA00022448"/>
    </source>
</evidence>
<evidence type="ECO:0000256" key="8">
    <source>
        <dbReference type="ARBA" id="ARBA00022967"/>
    </source>
</evidence>
<dbReference type="InterPro" id="IPR017871">
    <property type="entry name" value="ABC_transporter-like_CS"/>
</dbReference>
<keyword evidence="3" id="KW-1003">Cell membrane</keyword>
<dbReference type="FunFam" id="3.40.50.300:FF:000127">
    <property type="entry name" value="Ribose import ATP-binding protein RbsA"/>
    <property type="match status" value="1"/>
</dbReference>
<dbReference type="PANTHER" id="PTHR43790">
    <property type="entry name" value="CARBOHYDRATE TRANSPORT ATP-BINDING PROTEIN MG119-RELATED"/>
    <property type="match status" value="1"/>
</dbReference>
<dbReference type="RefSeq" id="WP_162664197.1">
    <property type="nucleotide sequence ID" value="NZ_CP048020.1"/>
</dbReference>
<comment type="subcellular location">
    <subcellularLocation>
        <location evidence="1">Cell membrane</location>
        <topology evidence="1">Peripheral membrane protein</topology>
    </subcellularLocation>
</comment>
<dbReference type="CDD" id="cd03215">
    <property type="entry name" value="ABC_Carb_Monos_II"/>
    <property type="match status" value="1"/>
</dbReference>
<accession>A0A6P1Y4P1</accession>
<dbReference type="InterPro" id="IPR027417">
    <property type="entry name" value="P-loop_NTPase"/>
</dbReference>
<dbReference type="Gene3D" id="3.40.50.300">
    <property type="entry name" value="P-loop containing nucleotide triphosphate hydrolases"/>
    <property type="match status" value="2"/>
</dbReference>
<organism evidence="11 12">
    <name type="scientific">Treponema vincentii</name>
    <dbReference type="NCBI Taxonomy" id="69710"/>
    <lineage>
        <taxon>Bacteria</taxon>
        <taxon>Pseudomonadati</taxon>
        <taxon>Spirochaetota</taxon>
        <taxon>Spirochaetia</taxon>
        <taxon>Spirochaetales</taxon>
        <taxon>Treponemataceae</taxon>
        <taxon>Treponema</taxon>
    </lineage>
</organism>
<proteinExistence type="predicted"/>
<dbReference type="SMART" id="SM00382">
    <property type="entry name" value="AAA"/>
    <property type="match status" value="2"/>
</dbReference>
<keyword evidence="4" id="KW-0762">Sugar transport</keyword>
<name>A0A6P1Y4P1_9SPIR</name>
<dbReference type="InterPro" id="IPR050107">
    <property type="entry name" value="ABC_carbohydrate_import_ATPase"/>
</dbReference>
<dbReference type="CDD" id="cd03216">
    <property type="entry name" value="ABC_Carb_Monos_I"/>
    <property type="match status" value="1"/>
</dbReference>
<dbReference type="KEGG" id="trz:GWP43_11035"/>
<evidence type="ECO:0000256" key="3">
    <source>
        <dbReference type="ARBA" id="ARBA00022475"/>
    </source>
</evidence>
<dbReference type="Pfam" id="PF00005">
    <property type="entry name" value="ABC_tran"/>
    <property type="match status" value="2"/>
</dbReference>
<keyword evidence="8" id="KW-1278">Translocase</keyword>
<dbReference type="GO" id="GO:0005886">
    <property type="term" value="C:plasma membrane"/>
    <property type="evidence" value="ECO:0007669"/>
    <property type="project" value="UniProtKB-SubCell"/>
</dbReference>
<protein>
    <submittedName>
        <fullName evidence="11">ABC transporter ATP-binding protein</fullName>
    </submittedName>
</protein>
<dbReference type="GO" id="GO:0005524">
    <property type="term" value="F:ATP binding"/>
    <property type="evidence" value="ECO:0007669"/>
    <property type="project" value="UniProtKB-KW"/>
</dbReference>
<dbReference type="AlphaFoldDB" id="A0A6P1Y4P1"/>
<evidence type="ECO:0000259" key="10">
    <source>
        <dbReference type="PROSITE" id="PS50893"/>
    </source>
</evidence>
<keyword evidence="7 11" id="KW-0067">ATP-binding</keyword>
<dbReference type="InterPro" id="IPR003439">
    <property type="entry name" value="ABC_transporter-like_ATP-bd"/>
</dbReference>